<keyword evidence="6 8" id="KW-1133">Transmembrane helix</keyword>
<keyword evidence="11" id="KW-1185">Reference proteome</keyword>
<dbReference type="GO" id="GO:0140359">
    <property type="term" value="F:ABC-type transporter activity"/>
    <property type="evidence" value="ECO:0007669"/>
    <property type="project" value="InterPro"/>
</dbReference>
<comment type="subcellular location">
    <subcellularLocation>
        <location evidence="1">Cell inner membrane</location>
        <topology evidence="1">Multi-pass membrane protein</topology>
    </subcellularLocation>
</comment>
<keyword evidence="3" id="KW-0813">Transport</keyword>
<evidence type="ECO:0000313" key="11">
    <source>
        <dbReference type="Proteomes" id="UP000215086"/>
    </source>
</evidence>
<dbReference type="PANTHER" id="PTHR30413">
    <property type="entry name" value="INNER MEMBRANE TRANSPORT PERMEASE"/>
    <property type="match status" value="1"/>
</dbReference>
<dbReference type="PANTHER" id="PTHR30413:SF8">
    <property type="entry name" value="TRANSPORT PERMEASE PROTEIN"/>
    <property type="match status" value="1"/>
</dbReference>
<keyword evidence="5 8" id="KW-0812">Transmembrane</keyword>
<dbReference type="Pfam" id="PF01061">
    <property type="entry name" value="ABC2_membrane"/>
    <property type="match status" value="1"/>
</dbReference>
<evidence type="ECO:0000313" key="10">
    <source>
        <dbReference type="EMBL" id="ASV76483.1"/>
    </source>
</evidence>
<dbReference type="GO" id="GO:0005886">
    <property type="term" value="C:plasma membrane"/>
    <property type="evidence" value="ECO:0007669"/>
    <property type="project" value="UniProtKB-SubCell"/>
</dbReference>
<keyword evidence="7 8" id="KW-0472">Membrane</keyword>
<feature type="transmembrane region" description="Helical" evidence="8">
    <location>
        <begin position="174"/>
        <end position="191"/>
    </location>
</feature>
<evidence type="ECO:0000256" key="1">
    <source>
        <dbReference type="ARBA" id="ARBA00004429"/>
    </source>
</evidence>
<dbReference type="InterPro" id="IPR013525">
    <property type="entry name" value="ABC2_TM"/>
</dbReference>
<feature type="transmembrane region" description="Helical" evidence="8">
    <location>
        <begin position="243"/>
        <end position="263"/>
    </location>
</feature>
<feature type="domain" description="ABC-2 type transporter transmembrane" evidence="9">
    <location>
        <begin position="12"/>
        <end position="219"/>
    </location>
</feature>
<evidence type="ECO:0000256" key="6">
    <source>
        <dbReference type="ARBA" id="ARBA00022989"/>
    </source>
</evidence>
<dbReference type="Proteomes" id="UP000215086">
    <property type="component" value="Chromosome"/>
</dbReference>
<feature type="transmembrane region" description="Helical" evidence="8">
    <location>
        <begin position="111"/>
        <end position="135"/>
    </location>
</feature>
<proteinExistence type="inferred from homology"/>
<protein>
    <submittedName>
        <fullName evidence="10">O-antigen export system, permease protein</fullName>
    </submittedName>
</protein>
<reference evidence="10 11" key="1">
    <citation type="journal article" name="Front. Microbiol.">
        <title>Sugar Metabolism of the First Thermophilic Planctomycete Thermogutta terrifontis: Comparative Genomic and Transcriptomic Approaches.</title>
        <authorList>
            <person name="Elcheninov A.G."/>
            <person name="Menzel P."/>
            <person name="Gudbergsdottir S.R."/>
            <person name="Slesarev A.I."/>
            <person name="Kadnikov V.V."/>
            <person name="Krogh A."/>
            <person name="Bonch-Osmolovskaya E.A."/>
            <person name="Peng X."/>
            <person name="Kublanov I.V."/>
        </authorList>
    </citation>
    <scope>NUCLEOTIDE SEQUENCE [LARGE SCALE GENOMIC DNA]</scope>
    <source>
        <strain evidence="10 11">R1</strain>
    </source>
</reference>
<sequence length="277" mass="30890">MIWEICSYRELLGQLVLRDIRIRYKQAIMGFAWALLMPLLIVAAGCLVKIALAHASGDNVDLPRVAGMSIKALGWAFFAGSIGFAANSLASNMSLVTKVYFPRELFPFSAVITQLIDTCVGGGFLLILLGFFARISISVHWLWAVPVMLLLIAITAATALLLSCANVFFRDVKYIVQIVLTFGIFFTPVFYEPELFGPHGSFIMMLNPLAPILEAFRLAIVEQHNLLLPVVAESHDGVQFATWHIGFLVYSAVISVGGFLWAWRYFHKMEFLFAEYV</sequence>
<evidence type="ECO:0000256" key="2">
    <source>
        <dbReference type="ARBA" id="ARBA00007783"/>
    </source>
</evidence>
<gene>
    <name evidence="10" type="ORF">THTE_3882</name>
</gene>
<feature type="transmembrane region" description="Helical" evidence="8">
    <location>
        <begin position="141"/>
        <end position="162"/>
    </location>
</feature>
<evidence type="ECO:0000256" key="3">
    <source>
        <dbReference type="ARBA" id="ARBA00022448"/>
    </source>
</evidence>
<dbReference type="GO" id="GO:0015920">
    <property type="term" value="P:lipopolysaccharide transport"/>
    <property type="evidence" value="ECO:0007669"/>
    <property type="project" value="TreeGrafter"/>
</dbReference>
<evidence type="ECO:0000256" key="7">
    <source>
        <dbReference type="ARBA" id="ARBA00023136"/>
    </source>
</evidence>
<organism evidence="10 11">
    <name type="scientific">Thermogutta terrifontis</name>
    <dbReference type="NCBI Taxonomy" id="1331910"/>
    <lineage>
        <taxon>Bacteria</taxon>
        <taxon>Pseudomonadati</taxon>
        <taxon>Planctomycetota</taxon>
        <taxon>Planctomycetia</taxon>
        <taxon>Pirellulales</taxon>
        <taxon>Thermoguttaceae</taxon>
        <taxon>Thermogutta</taxon>
    </lineage>
</organism>
<evidence type="ECO:0000256" key="4">
    <source>
        <dbReference type="ARBA" id="ARBA00022475"/>
    </source>
</evidence>
<name>A0A286RKJ2_9BACT</name>
<feature type="transmembrane region" description="Helical" evidence="8">
    <location>
        <begin position="27"/>
        <end position="52"/>
    </location>
</feature>
<keyword evidence="4" id="KW-1003">Cell membrane</keyword>
<dbReference type="KEGG" id="ttf:THTE_3882"/>
<accession>A0A286RKJ2</accession>
<dbReference type="AlphaFoldDB" id="A0A286RKJ2"/>
<evidence type="ECO:0000259" key="9">
    <source>
        <dbReference type="Pfam" id="PF01061"/>
    </source>
</evidence>
<comment type="similarity">
    <text evidence="2">Belongs to the ABC-2 integral membrane protein family.</text>
</comment>
<evidence type="ECO:0000256" key="8">
    <source>
        <dbReference type="SAM" id="Phobius"/>
    </source>
</evidence>
<feature type="transmembrane region" description="Helical" evidence="8">
    <location>
        <begin position="72"/>
        <end position="90"/>
    </location>
</feature>
<evidence type="ECO:0000256" key="5">
    <source>
        <dbReference type="ARBA" id="ARBA00022692"/>
    </source>
</evidence>
<dbReference type="EMBL" id="CP018477">
    <property type="protein sequence ID" value="ASV76483.1"/>
    <property type="molecule type" value="Genomic_DNA"/>
</dbReference>